<keyword evidence="5 13" id="KW-0547">Nucleotide-binding</keyword>
<evidence type="ECO:0000259" key="18">
    <source>
        <dbReference type="Pfam" id="PF16212"/>
    </source>
</evidence>
<dbReference type="FunFam" id="3.40.50.1000:FF:000190">
    <property type="entry name" value="Phospholipid-transporting ATPase"/>
    <property type="match status" value="1"/>
</dbReference>
<comment type="subcellular location">
    <subcellularLocation>
        <location evidence="1 15">Membrane</location>
        <topology evidence="1 15">Multi-pass membrane protein</topology>
    </subcellularLocation>
</comment>
<dbReference type="Pfam" id="PF16209">
    <property type="entry name" value="PhoLip_ATPase_N"/>
    <property type="match status" value="1"/>
</dbReference>
<sequence length="1075" mass="122047">MIEQFSKSANVYFLVIAILQSVPQISVTDGIPNILLPLSFVLTVSAIKDLLEDVKRSNSDKEENIRPILKRGNGSWNKVKWLEVKVGDVIKVLKNEYFPSDMILVQSSDPKGLAYIETKNLDGETNLKHKLAIKDTQNFFKKEQLYDTFLGSVKCEDPNSMIYQFNGVLSFKRVSIPISNEQFLLRGSSLKNTDWIVGLVVYTGHQTKIMLNSASSKKKTSRLEGQMNSQIFYIFLMQILLCIACSLYYSYWYYNNRKVTNIYLLLATSGESSNPVYQFVVQFFTWLLIFTNFVPISLLVTLEMVRFMQASFISKDLKVYYEPDDIPAGVQSSNLNEELGQINYIFSDKTGTLTRNVMEFKKLSVIGKKFGQNGHLGPDDKLPHVDFVDPDFDPSYYEYSDFIIHLAVCHTIITEERDGVIEYKASSPDELALVNAARFFGYRFIGRDSNQNAILDANGIQVYIAILNVIEFTSDRKRMSVVIRLPNGVYRVLCKGADTIILPRLQQGPYIESTYKQLEEFACEGLRTLVLAQRDLTDEEYHSWNAQYIAAMKDVTHREKRIAEVSEYIEKDLELVGATAIEDRLQDKVPETIQHLREAGIKIWVLTGDKIETAINIGFSCNLLSNSMTRIVIEKNSSKEVKDELEQGLVLSSQPGSGEYALVISGDSLLRAAKPELAPLLVKLTDICNAVLCCRVSPQQKADIVRLVRLSKPTAITLAIGDGANDVNMITAAHVGIGISGLEGSQAVRASDYSIGQFSFVQRLLFVHGRECYRRNATLICFNFYKNVLLVIPLLFYGMFSAFSGQLLYNMWTYQLFNIMFCALPIVVYAIFDIEIPYSELNSNPKFYRLGLYGKLFSTSIFWFWVLEAFIQGLIIVLLSVFTICMTSSDRQYGQMDNMYVASKLIFGLVVFLVNIKVFIFSYSHYWFSILISALSTLSYIGFTVLLNDYLPIYLWLDNYDSRGSSRKLLKNPNTYSAVVICFFIGFMIHPIYNAVLTIHNIRKIRKIRDLNLPKSSSSSSDSEENVDEVSEPEIDINKWEILPDKAKWKSVHTGFAFSGEAGHAPQVTDPDYYL</sequence>
<dbReference type="SUPFAM" id="SSF81665">
    <property type="entry name" value="Calcium ATPase, transmembrane domain M"/>
    <property type="match status" value="1"/>
</dbReference>
<dbReference type="InterPro" id="IPR001757">
    <property type="entry name" value="P_typ_ATPase"/>
</dbReference>
<evidence type="ECO:0000256" key="9">
    <source>
        <dbReference type="ARBA" id="ARBA00022989"/>
    </source>
</evidence>
<feature type="binding site" evidence="14">
    <location>
        <position position="348"/>
    </location>
    <ligand>
        <name>Mg(2+)</name>
        <dbReference type="ChEBI" id="CHEBI:18420"/>
    </ligand>
</feature>
<feature type="transmembrane region" description="Helical" evidence="15">
    <location>
        <begin position="852"/>
        <end position="879"/>
    </location>
</feature>
<dbReference type="GO" id="GO:0045332">
    <property type="term" value="P:phospholipid translocation"/>
    <property type="evidence" value="ECO:0007669"/>
    <property type="project" value="TreeGrafter"/>
</dbReference>
<comment type="catalytic activity">
    <reaction evidence="11 15">
        <text>ATP + H2O + phospholipidSide 1 = ADP + phosphate + phospholipidSide 2.</text>
        <dbReference type="EC" id="7.6.2.1"/>
    </reaction>
</comment>
<dbReference type="NCBIfam" id="TIGR01652">
    <property type="entry name" value="ATPase-Plipid"/>
    <property type="match status" value="1"/>
</dbReference>
<feature type="binding site" evidence="13">
    <location>
        <position position="609"/>
    </location>
    <ligand>
        <name>ATP</name>
        <dbReference type="ChEBI" id="CHEBI:30616"/>
    </ligand>
</feature>
<dbReference type="PANTHER" id="PTHR24092">
    <property type="entry name" value="PROBABLE PHOSPHOLIPID-TRANSPORTING ATPASE"/>
    <property type="match status" value="1"/>
</dbReference>
<feature type="binding site" evidence="13">
    <location>
        <position position="726"/>
    </location>
    <ligand>
        <name>ATP</name>
        <dbReference type="ChEBI" id="CHEBI:30616"/>
    </ligand>
</feature>
<feature type="compositionally biased region" description="Acidic residues" evidence="16">
    <location>
        <begin position="1022"/>
        <end position="1032"/>
    </location>
</feature>
<keyword evidence="4 14" id="KW-0479">Metal-binding</keyword>
<gene>
    <name evidence="19" type="ORF">SteCoe_13546</name>
</gene>
<feature type="binding site" evidence="13">
    <location>
        <position position="527"/>
    </location>
    <ligand>
        <name>ATP</name>
        <dbReference type="ChEBI" id="CHEBI:30616"/>
    </ligand>
</feature>
<evidence type="ECO:0000256" key="14">
    <source>
        <dbReference type="PIRSR" id="PIRSR606539-3"/>
    </source>
</evidence>
<feature type="binding site" evidence="13">
    <location>
        <position position="350"/>
    </location>
    <ligand>
        <name>ATP</name>
        <dbReference type="ChEBI" id="CHEBI:30616"/>
    </ligand>
</feature>
<dbReference type="Pfam" id="PF16212">
    <property type="entry name" value="PhoLip_ATPase_C"/>
    <property type="match status" value="1"/>
</dbReference>
<feature type="binding site" evidence="14">
    <location>
        <position position="726"/>
    </location>
    <ligand>
        <name>Mg(2+)</name>
        <dbReference type="ChEBI" id="CHEBI:18420"/>
    </ligand>
</feature>
<feature type="domain" description="P-type ATPase C-terminal" evidence="18">
    <location>
        <begin position="748"/>
        <end position="996"/>
    </location>
</feature>
<keyword evidence="10 15" id="KW-0472">Membrane</keyword>
<evidence type="ECO:0000256" key="4">
    <source>
        <dbReference type="ARBA" id="ARBA00022723"/>
    </source>
</evidence>
<evidence type="ECO:0000256" key="12">
    <source>
        <dbReference type="PIRSR" id="PIRSR606539-1"/>
    </source>
</evidence>
<feature type="transmembrane region" description="Helical" evidence="15">
    <location>
        <begin position="231"/>
        <end position="251"/>
    </location>
</feature>
<dbReference type="InterPro" id="IPR036412">
    <property type="entry name" value="HAD-like_sf"/>
</dbReference>
<dbReference type="EMBL" id="MPUH01000245">
    <property type="protein sequence ID" value="OMJ85156.1"/>
    <property type="molecule type" value="Genomic_DNA"/>
</dbReference>
<evidence type="ECO:0000256" key="7">
    <source>
        <dbReference type="ARBA" id="ARBA00022842"/>
    </source>
</evidence>
<dbReference type="GO" id="GO:0005886">
    <property type="term" value="C:plasma membrane"/>
    <property type="evidence" value="ECO:0007669"/>
    <property type="project" value="TreeGrafter"/>
</dbReference>
<dbReference type="InterPro" id="IPR023299">
    <property type="entry name" value="ATPase_P-typ_cyto_dom_N"/>
</dbReference>
<dbReference type="GO" id="GO:0005524">
    <property type="term" value="F:ATP binding"/>
    <property type="evidence" value="ECO:0007669"/>
    <property type="project" value="UniProtKB-UniRule"/>
</dbReference>
<feature type="region of interest" description="Disordered" evidence="16">
    <location>
        <begin position="1013"/>
        <end position="1032"/>
    </location>
</feature>
<dbReference type="PANTHER" id="PTHR24092:SF150">
    <property type="entry name" value="PHOSPHOLIPID-TRANSPORTING ATPASE"/>
    <property type="match status" value="1"/>
</dbReference>
<dbReference type="InterPro" id="IPR006539">
    <property type="entry name" value="P-type_ATPase_IV"/>
</dbReference>
<evidence type="ECO:0000313" key="20">
    <source>
        <dbReference type="Proteomes" id="UP000187209"/>
    </source>
</evidence>
<reference evidence="19 20" key="1">
    <citation type="submission" date="2016-11" db="EMBL/GenBank/DDBJ databases">
        <title>The macronuclear genome of Stentor coeruleus: a giant cell with tiny introns.</title>
        <authorList>
            <person name="Slabodnick M."/>
            <person name="Ruby J.G."/>
            <person name="Reiff S.B."/>
            <person name="Swart E.C."/>
            <person name="Gosai S."/>
            <person name="Prabakaran S."/>
            <person name="Witkowska E."/>
            <person name="Larue G.E."/>
            <person name="Fisher S."/>
            <person name="Freeman R.M."/>
            <person name="Gunawardena J."/>
            <person name="Chu W."/>
            <person name="Stover N.A."/>
            <person name="Gregory B.D."/>
            <person name="Nowacki M."/>
            <person name="Derisi J."/>
            <person name="Roy S.W."/>
            <person name="Marshall W.F."/>
            <person name="Sood P."/>
        </authorList>
    </citation>
    <scope>NUCLEOTIDE SEQUENCE [LARGE SCALE GENOMIC DNA]</scope>
    <source>
        <strain evidence="19">WM001</strain>
    </source>
</reference>
<keyword evidence="6 13" id="KW-0067">ATP-binding</keyword>
<dbReference type="SUPFAM" id="SSF81653">
    <property type="entry name" value="Calcium ATPase, transduction domain A"/>
    <property type="match status" value="1"/>
</dbReference>
<feature type="binding site" evidence="13">
    <location>
        <position position="430"/>
    </location>
    <ligand>
        <name>ATP</name>
        <dbReference type="ChEBI" id="CHEBI:30616"/>
    </ligand>
</feature>
<evidence type="ECO:0000313" key="19">
    <source>
        <dbReference type="EMBL" id="OMJ85156.1"/>
    </source>
</evidence>
<dbReference type="InterPro" id="IPR032631">
    <property type="entry name" value="P-type_ATPase_N"/>
</dbReference>
<evidence type="ECO:0000256" key="3">
    <source>
        <dbReference type="ARBA" id="ARBA00022692"/>
    </source>
</evidence>
<organism evidence="19 20">
    <name type="scientific">Stentor coeruleus</name>
    <dbReference type="NCBI Taxonomy" id="5963"/>
    <lineage>
        <taxon>Eukaryota</taxon>
        <taxon>Sar</taxon>
        <taxon>Alveolata</taxon>
        <taxon>Ciliophora</taxon>
        <taxon>Postciliodesmatophora</taxon>
        <taxon>Heterotrichea</taxon>
        <taxon>Heterotrichida</taxon>
        <taxon>Stentoridae</taxon>
        <taxon>Stentor</taxon>
    </lineage>
</organism>
<dbReference type="InterPro" id="IPR023298">
    <property type="entry name" value="ATPase_P-typ_TM_dom_sf"/>
</dbReference>
<dbReference type="GO" id="GO:0000287">
    <property type="term" value="F:magnesium ion binding"/>
    <property type="evidence" value="ECO:0007669"/>
    <property type="project" value="UniProtKB-UniRule"/>
</dbReference>
<evidence type="ECO:0000256" key="15">
    <source>
        <dbReference type="RuleBase" id="RU362033"/>
    </source>
</evidence>
<keyword evidence="7 14" id="KW-0460">Magnesium</keyword>
<protein>
    <recommendedName>
        <fullName evidence="15">Phospholipid-transporting ATPase</fullName>
        <ecNumber evidence="15">7.6.2.1</ecNumber>
    </recommendedName>
</protein>
<feature type="binding site" evidence="13">
    <location>
        <position position="725"/>
    </location>
    <ligand>
        <name>ATP</name>
        <dbReference type="ChEBI" id="CHEBI:30616"/>
    </ligand>
</feature>
<evidence type="ECO:0000256" key="10">
    <source>
        <dbReference type="ARBA" id="ARBA00023136"/>
    </source>
</evidence>
<dbReference type="OrthoDB" id="377733at2759"/>
<dbReference type="SUPFAM" id="SSF56784">
    <property type="entry name" value="HAD-like"/>
    <property type="match status" value="1"/>
</dbReference>
<dbReference type="InterPro" id="IPR008250">
    <property type="entry name" value="ATPase_P-typ_transduc_dom_A_sf"/>
</dbReference>
<evidence type="ECO:0000256" key="2">
    <source>
        <dbReference type="ARBA" id="ARBA00008109"/>
    </source>
</evidence>
<dbReference type="Gene3D" id="2.70.150.10">
    <property type="entry name" value="Calcium-transporting ATPase, cytoplasmic transduction domain A"/>
    <property type="match status" value="1"/>
</dbReference>
<evidence type="ECO:0000256" key="13">
    <source>
        <dbReference type="PIRSR" id="PIRSR606539-2"/>
    </source>
</evidence>
<dbReference type="NCBIfam" id="TIGR01494">
    <property type="entry name" value="ATPase_P-type"/>
    <property type="match status" value="1"/>
</dbReference>
<evidence type="ECO:0000259" key="17">
    <source>
        <dbReference type="Pfam" id="PF16209"/>
    </source>
</evidence>
<feature type="binding site" evidence="13">
    <location>
        <position position="348"/>
    </location>
    <ligand>
        <name>ATP</name>
        <dbReference type="ChEBI" id="CHEBI:30616"/>
    </ligand>
</feature>
<feature type="binding site" evidence="14">
    <location>
        <position position="722"/>
    </location>
    <ligand>
        <name>Mg(2+)</name>
        <dbReference type="ChEBI" id="CHEBI:18420"/>
    </ligand>
</feature>
<evidence type="ECO:0000256" key="6">
    <source>
        <dbReference type="ARBA" id="ARBA00022840"/>
    </source>
</evidence>
<dbReference type="InterPro" id="IPR018303">
    <property type="entry name" value="ATPase_P-typ_P_site"/>
</dbReference>
<feature type="domain" description="P-type ATPase N-terminal" evidence="17">
    <location>
        <begin position="1"/>
        <end position="31"/>
    </location>
</feature>
<feature type="binding site" evidence="13">
    <location>
        <position position="608"/>
    </location>
    <ligand>
        <name>ATP</name>
        <dbReference type="ChEBI" id="CHEBI:30616"/>
    </ligand>
</feature>
<feature type="binding site" evidence="13">
    <location>
        <position position="607"/>
    </location>
    <ligand>
        <name>ATP</name>
        <dbReference type="ChEBI" id="CHEBI:30616"/>
    </ligand>
</feature>
<feature type="transmembrane region" description="Helical" evidence="15">
    <location>
        <begin position="283"/>
        <end position="305"/>
    </location>
</feature>
<dbReference type="AlphaFoldDB" id="A0A1R2C826"/>
<dbReference type="FunFam" id="2.70.150.10:FF:000054">
    <property type="entry name" value="Phospholipid-transporting ATPase"/>
    <property type="match status" value="1"/>
</dbReference>
<dbReference type="SFLD" id="SFLDF00027">
    <property type="entry name" value="p-type_atpase"/>
    <property type="match status" value="1"/>
</dbReference>
<dbReference type="InterPro" id="IPR032630">
    <property type="entry name" value="P_typ_ATPase_c"/>
</dbReference>
<name>A0A1R2C826_9CILI</name>
<feature type="transmembrane region" description="Helical" evidence="15">
    <location>
        <begin position="976"/>
        <end position="999"/>
    </location>
</feature>
<comment type="cofactor">
    <cofactor evidence="14">
        <name>Mg(2+)</name>
        <dbReference type="ChEBI" id="CHEBI:18420"/>
    </cofactor>
</comment>
<dbReference type="Proteomes" id="UP000187209">
    <property type="component" value="Unassembled WGS sequence"/>
</dbReference>
<accession>A0A1R2C826</accession>
<evidence type="ECO:0000256" key="11">
    <source>
        <dbReference type="ARBA" id="ARBA00034036"/>
    </source>
</evidence>
<dbReference type="InterPro" id="IPR023214">
    <property type="entry name" value="HAD_sf"/>
</dbReference>
<keyword evidence="20" id="KW-1185">Reference proteome</keyword>
<dbReference type="InterPro" id="IPR044492">
    <property type="entry name" value="P_typ_ATPase_HD_dom"/>
</dbReference>
<comment type="similarity">
    <text evidence="2 15">Belongs to the cation transport ATPase (P-type) (TC 3.A.3) family. Type IV subfamily.</text>
</comment>
<feature type="binding site" evidence="13">
    <location>
        <position position="472"/>
    </location>
    <ligand>
        <name>ATP</name>
        <dbReference type="ChEBI" id="CHEBI:30616"/>
    </ligand>
</feature>
<feature type="transmembrane region" description="Helical" evidence="15">
    <location>
        <begin position="899"/>
        <end position="920"/>
    </location>
</feature>
<evidence type="ECO:0000256" key="1">
    <source>
        <dbReference type="ARBA" id="ARBA00004141"/>
    </source>
</evidence>
<keyword evidence="8 15" id="KW-1278">Translocase</keyword>
<dbReference type="PROSITE" id="PS00154">
    <property type="entry name" value="ATPASE_E1_E2"/>
    <property type="match status" value="1"/>
</dbReference>
<dbReference type="Gene3D" id="3.40.1110.10">
    <property type="entry name" value="Calcium-transporting ATPase, cytoplasmic domain N"/>
    <property type="match status" value="1"/>
</dbReference>
<feature type="binding site" evidence="13">
    <location>
        <position position="695"/>
    </location>
    <ligand>
        <name>ATP</name>
        <dbReference type="ChEBI" id="CHEBI:30616"/>
    </ligand>
</feature>
<feature type="binding site" evidence="14">
    <location>
        <position position="350"/>
    </location>
    <ligand>
        <name>Mg(2+)</name>
        <dbReference type="ChEBI" id="CHEBI:18420"/>
    </ligand>
</feature>
<proteinExistence type="inferred from homology"/>
<feature type="binding site" evidence="13">
    <location>
        <position position="349"/>
    </location>
    <ligand>
        <name>ATP</name>
        <dbReference type="ChEBI" id="CHEBI:30616"/>
    </ligand>
</feature>
<keyword evidence="3 15" id="KW-0812">Transmembrane</keyword>
<dbReference type="EC" id="7.6.2.1" evidence="15"/>
<dbReference type="Gene3D" id="3.40.50.1000">
    <property type="entry name" value="HAD superfamily/HAD-like"/>
    <property type="match status" value="1"/>
</dbReference>
<comment type="caution">
    <text evidence="19">The sequence shown here is derived from an EMBL/GenBank/DDBJ whole genome shotgun (WGS) entry which is preliminary data.</text>
</comment>
<dbReference type="SFLD" id="SFLDG00002">
    <property type="entry name" value="C1.7:_P-type_atpase_like"/>
    <property type="match status" value="1"/>
</dbReference>
<feature type="active site" description="4-aspartylphosphate intermediate" evidence="12">
    <location>
        <position position="348"/>
    </location>
</feature>
<dbReference type="Pfam" id="PF13246">
    <property type="entry name" value="Cation_ATPase"/>
    <property type="match status" value="1"/>
</dbReference>
<feature type="transmembrane region" description="Helical" evidence="15">
    <location>
        <begin position="812"/>
        <end position="832"/>
    </location>
</feature>
<dbReference type="GO" id="GO:0140326">
    <property type="term" value="F:ATPase-coupled intramembrane lipid transporter activity"/>
    <property type="evidence" value="ECO:0007669"/>
    <property type="project" value="UniProtKB-EC"/>
</dbReference>
<dbReference type="SFLD" id="SFLDS00003">
    <property type="entry name" value="Haloacid_Dehalogenase"/>
    <property type="match status" value="1"/>
</dbReference>
<evidence type="ECO:0000256" key="5">
    <source>
        <dbReference type="ARBA" id="ARBA00022741"/>
    </source>
</evidence>
<dbReference type="SUPFAM" id="SSF81660">
    <property type="entry name" value="Metal cation-transporting ATPase, ATP-binding domain N"/>
    <property type="match status" value="1"/>
</dbReference>
<dbReference type="PRINTS" id="PR00119">
    <property type="entry name" value="CATATPASE"/>
</dbReference>
<evidence type="ECO:0000256" key="16">
    <source>
        <dbReference type="SAM" id="MobiDB-lite"/>
    </source>
</evidence>
<keyword evidence="9 15" id="KW-1133">Transmembrane helix</keyword>
<feature type="binding site" evidence="13">
    <location>
        <position position="701"/>
    </location>
    <ligand>
        <name>ATP</name>
        <dbReference type="ChEBI" id="CHEBI:30616"/>
    </ligand>
</feature>
<feature type="transmembrane region" description="Helical" evidence="15">
    <location>
        <begin position="927"/>
        <end position="947"/>
    </location>
</feature>
<dbReference type="GO" id="GO:0016887">
    <property type="term" value="F:ATP hydrolysis activity"/>
    <property type="evidence" value="ECO:0007669"/>
    <property type="project" value="InterPro"/>
</dbReference>
<feature type="transmembrane region" description="Helical" evidence="15">
    <location>
        <begin position="779"/>
        <end position="800"/>
    </location>
</feature>
<evidence type="ECO:0000256" key="8">
    <source>
        <dbReference type="ARBA" id="ARBA00022967"/>
    </source>
</evidence>
<feature type="binding site" evidence="13">
    <location>
        <position position="495"/>
    </location>
    <ligand>
        <name>ATP</name>
        <dbReference type="ChEBI" id="CHEBI:30616"/>
    </ligand>
</feature>